<dbReference type="Proteomes" id="UP000054324">
    <property type="component" value="Unassembled WGS sequence"/>
</dbReference>
<keyword evidence="2" id="KW-1185">Reference proteome</keyword>
<reference evidence="1 2" key="1">
    <citation type="submission" date="2013-11" db="EMBL/GenBank/DDBJ databases">
        <title>Opisthorchis viverrini - life in the bile duct.</title>
        <authorList>
            <person name="Young N.D."/>
            <person name="Nagarajan N."/>
            <person name="Lin S.J."/>
            <person name="Korhonen P.K."/>
            <person name="Jex A.R."/>
            <person name="Hall R.S."/>
            <person name="Safavi-Hemami H."/>
            <person name="Kaewkong W."/>
            <person name="Bertrand D."/>
            <person name="Gao S."/>
            <person name="Seet Q."/>
            <person name="Wongkham S."/>
            <person name="Teh B.T."/>
            <person name="Wongkham C."/>
            <person name="Intapan P.M."/>
            <person name="Maleewong W."/>
            <person name="Yang X."/>
            <person name="Hu M."/>
            <person name="Wang Z."/>
            <person name="Hofmann A."/>
            <person name="Sternberg P.W."/>
            <person name="Tan P."/>
            <person name="Wang J."/>
            <person name="Gasser R.B."/>
        </authorList>
    </citation>
    <scope>NUCLEOTIDE SEQUENCE [LARGE SCALE GENOMIC DNA]</scope>
</reference>
<gene>
    <name evidence="1" type="ORF">T265_07898</name>
</gene>
<evidence type="ECO:0000313" key="2">
    <source>
        <dbReference type="Proteomes" id="UP000054324"/>
    </source>
</evidence>
<dbReference type="KEGG" id="ovi:T265_07898"/>
<sequence>MNSHTSKSEEHVSERAVVDENNWSVECGAFGESGTGVSWDDADHVLVSILQENREDSTVNKVNQLTEQPAAVKTDS</sequence>
<dbReference type="CTD" id="20322077"/>
<protein>
    <submittedName>
        <fullName evidence="1">Uncharacterized protein</fullName>
    </submittedName>
</protein>
<dbReference type="AlphaFoldDB" id="A0A074ZFK5"/>
<proteinExistence type="predicted"/>
<evidence type="ECO:0000313" key="1">
    <source>
        <dbReference type="EMBL" id="KER24422.1"/>
    </source>
</evidence>
<accession>A0A074ZFK5</accession>
<name>A0A074ZFK5_OPIVI</name>
<organism evidence="1 2">
    <name type="scientific">Opisthorchis viverrini</name>
    <name type="common">Southeast Asian liver fluke</name>
    <dbReference type="NCBI Taxonomy" id="6198"/>
    <lineage>
        <taxon>Eukaryota</taxon>
        <taxon>Metazoa</taxon>
        <taxon>Spiralia</taxon>
        <taxon>Lophotrochozoa</taxon>
        <taxon>Platyhelminthes</taxon>
        <taxon>Trematoda</taxon>
        <taxon>Digenea</taxon>
        <taxon>Opisthorchiida</taxon>
        <taxon>Opisthorchiata</taxon>
        <taxon>Opisthorchiidae</taxon>
        <taxon>Opisthorchis</taxon>
    </lineage>
</organism>
<dbReference type="GeneID" id="20322077"/>
<dbReference type="EMBL" id="KL596810">
    <property type="protein sequence ID" value="KER24422.1"/>
    <property type="molecule type" value="Genomic_DNA"/>
</dbReference>
<dbReference type="RefSeq" id="XP_009171819.1">
    <property type="nucleotide sequence ID" value="XM_009173555.1"/>
</dbReference>